<dbReference type="SUPFAM" id="SSF102588">
    <property type="entry name" value="LmbE-like"/>
    <property type="match status" value="1"/>
</dbReference>
<sequence length="219" mass="24878">MERQKHLLVVLPHPDDESNMSGTLAWHIHHGTPVTYVCLTLGEMGRNMGNPIIANRASLPEIRKQELEASCRSIGIQDLRMWGYRDKTIEFEDQEALISRINGVIAELKPTLIITFYPGYSVHPDHDACGAAVIQAVQRLPQDERPTVHCVAFSAGCEDVLGPPDVMNEVSEFYEQKVGSFQAHKSQFQIMVGSRSFDDPQVKAYWGTERFWTYRFKDE</sequence>
<gene>
    <name evidence="1" type="primary">bshB2</name>
    <name evidence="1" type="ORF">ACFPXP_12410</name>
</gene>
<dbReference type="PANTHER" id="PTHR12993:SF27">
    <property type="entry name" value="N-ACETYL-ALPHA-D-GLUCOSAMINYL L-MALATE DEACETYLASE 2-RELATED"/>
    <property type="match status" value="1"/>
</dbReference>
<dbReference type="PANTHER" id="PTHR12993">
    <property type="entry name" value="N-ACETYLGLUCOSAMINYL-PHOSPHATIDYLINOSITOL DE-N-ACETYLASE-RELATED"/>
    <property type="match status" value="1"/>
</dbReference>
<organism evidence="1 2">
    <name type="scientific">Marinicrinis lubricantis</name>
    <dbReference type="NCBI Taxonomy" id="2086470"/>
    <lineage>
        <taxon>Bacteria</taxon>
        <taxon>Bacillati</taxon>
        <taxon>Bacillota</taxon>
        <taxon>Bacilli</taxon>
        <taxon>Bacillales</taxon>
        <taxon>Paenibacillaceae</taxon>
    </lineage>
</organism>
<dbReference type="RefSeq" id="WP_379894550.1">
    <property type="nucleotide sequence ID" value="NZ_CBCSCT010000049.1"/>
</dbReference>
<comment type="caution">
    <text evidence="1">The sequence shown here is derived from an EMBL/GenBank/DDBJ whole genome shotgun (WGS) entry which is preliminary data.</text>
</comment>
<dbReference type="Gene3D" id="3.40.50.10320">
    <property type="entry name" value="LmbE-like"/>
    <property type="match status" value="1"/>
</dbReference>
<protein>
    <submittedName>
        <fullName evidence="1">Bacillithiol biosynthesis deacetylase BshB2</fullName>
    </submittedName>
</protein>
<proteinExistence type="predicted"/>
<name>A0ABW1IR11_9BACL</name>
<dbReference type="Proteomes" id="UP001596250">
    <property type="component" value="Unassembled WGS sequence"/>
</dbReference>
<dbReference type="EMBL" id="JBHSQV010000155">
    <property type="protein sequence ID" value="MFC5987209.1"/>
    <property type="molecule type" value="Genomic_DNA"/>
</dbReference>
<evidence type="ECO:0000313" key="2">
    <source>
        <dbReference type="Proteomes" id="UP001596250"/>
    </source>
</evidence>
<keyword evidence="2" id="KW-1185">Reference proteome</keyword>
<dbReference type="NCBIfam" id="TIGR04000">
    <property type="entry name" value="thiol_BshB2"/>
    <property type="match status" value="1"/>
</dbReference>
<evidence type="ECO:0000313" key="1">
    <source>
        <dbReference type="EMBL" id="MFC5987209.1"/>
    </source>
</evidence>
<dbReference type="InterPro" id="IPR024078">
    <property type="entry name" value="LmbE-like_dom_sf"/>
</dbReference>
<reference evidence="2" key="1">
    <citation type="journal article" date="2019" name="Int. J. Syst. Evol. Microbiol.">
        <title>The Global Catalogue of Microorganisms (GCM) 10K type strain sequencing project: providing services to taxonomists for standard genome sequencing and annotation.</title>
        <authorList>
            <consortium name="The Broad Institute Genomics Platform"/>
            <consortium name="The Broad Institute Genome Sequencing Center for Infectious Disease"/>
            <person name="Wu L."/>
            <person name="Ma J."/>
        </authorList>
    </citation>
    <scope>NUCLEOTIDE SEQUENCE [LARGE SCALE GENOMIC DNA]</scope>
    <source>
        <strain evidence="2">CCM 8749</strain>
    </source>
</reference>
<dbReference type="Pfam" id="PF02585">
    <property type="entry name" value="PIG-L"/>
    <property type="match status" value="1"/>
</dbReference>
<dbReference type="InterPro" id="IPR003737">
    <property type="entry name" value="GlcNAc_PI_deacetylase-related"/>
</dbReference>
<dbReference type="InterPro" id="IPR023841">
    <property type="entry name" value="BshB2"/>
</dbReference>
<accession>A0ABW1IR11</accession>